<gene>
    <name evidence="4" type="ORF">BDV98DRAFT_561997</name>
</gene>
<dbReference type="SUPFAM" id="SSF46565">
    <property type="entry name" value="Chaperone J-domain"/>
    <property type="match status" value="1"/>
</dbReference>
<dbReference type="Proteomes" id="UP000305067">
    <property type="component" value="Unassembled WGS sequence"/>
</dbReference>
<feature type="coiled-coil region" evidence="1">
    <location>
        <begin position="346"/>
        <end position="373"/>
    </location>
</feature>
<evidence type="ECO:0000313" key="4">
    <source>
        <dbReference type="EMBL" id="TFL05432.1"/>
    </source>
</evidence>
<feature type="compositionally biased region" description="Basic and acidic residues" evidence="2">
    <location>
        <begin position="458"/>
        <end position="477"/>
    </location>
</feature>
<protein>
    <submittedName>
        <fullName evidence="4">X-domain of DnaJ-containing-domain-containing protein</fullName>
    </submittedName>
</protein>
<dbReference type="OrthoDB" id="552049at2759"/>
<dbReference type="InterPro" id="IPR052814">
    <property type="entry name" value="Peroxisomal_DnaJ"/>
</dbReference>
<dbReference type="EMBL" id="ML178817">
    <property type="protein sequence ID" value="TFL05432.1"/>
    <property type="molecule type" value="Genomic_DNA"/>
</dbReference>
<feature type="compositionally biased region" description="Polar residues" evidence="2">
    <location>
        <begin position="179"/>
        <end position="191"/>
    </location>
</feature>
<dbReference type="PROSITE" id="PS50076">
    <property type="entry name" value="DNAJ_2"/>
    <property type="match status" value="1"/>
</dbReference>
<dbReference type="GO" id="GO:0016558">
    <property type="term" value="P:protein import into peroxisome matrix"/>
    <property type="evidence" value="ECO:0007669"/>
    <property type="project" value="TreeGrafter"/>
</dbReference>
<feature type="compositionally biased region" description="Basic and acidic residues" evidence="2">
    <location>
        <begin position="207"/>
        <end position="221"/>
    </location>
</feature>
<feature type="compositionally biased region" description="Basic and acidic residues" evidence="2">
    <location>
        <begin position="436"/>
        <end position="445"/>
    </location>
</feature>
<evidence type="ECO:0000256" key="2">
    <source>
        <dbReference type="SAM" id="MobiDB-lite"/>
    </source>
</evidence>
<feature type="compositionally biased region" description="Polar residues" evidence="2">
    <location>
        <begin position="149"/>
        <end position="170"/>
    </location>
</feature>
<keyword evidence="5" id="KW-1185">Reference proteome</keyword>
<dbReference type="Gene3D" id="1.10.287.110">
    <property type="entry name" value="DnaJ domain"/>
    <property type="match status" value="1"/>
</dbReference>
<dbReference type="PROSITE" id="PS00636">
    <property type="entry name" value="DNAJ_1"/>
    <property type="match status" value="1"/>
</dbReference>
<reference evidence="4 5" key="1">
    <citation type="journal article" date="2019" name="Nat. Ecol. Evol.">
        <title>Megaphylogeny resolves global patterns of mushroom evolution.</title>
        <authorList>
            <person name="Varga T."/>
            <person name="Krizsan K."/>
            <person name="Foldi C."/>
            <person name="Dima B."/>
            <person name="Sanchez-Garcia M."/>
            <person name="Sanchez-Ramirez S."/>
            <person name="Szollosi G.J."/>
            <person name="Szarkandi J.G."/>
            <person name="Papp V."/>
            <person name="Albert L."/>
            <person name="Andreopoulos W."/>
            <person name="Angelini C."/>
            <person name="Antonin V."/>
            <person name="Barry K.W."/>
            <person name="Bougher N.L."/>
            <person name="Buchanan P."/>
            <person name="Buyck B."/>
            <person name="Bense V."/>
            <person name="Catcheside P."/>
            <person name="Chovatia M."/>
            <person name="Cooper J."/>
            <person name="Damon W."/>
            <person name="Desjardin D."/>
            <person name="Finy P."/>
            <person name="Geml J."/>
            <person name="Haridas S."/>
            <person name="Hughes K."/>
            <person name="Justo A."/>
            <person name="Karasinski D."/>
            <person name="Kautmanova I."/>
            <person name="Kiss B."/>
            <person name="Kocsube S."/>
            <person name="Kotiranta H."/>
            <person name="LaButti K.M."/>
            <person name="Lechner B.E."/>
            <person name="Liimatainen K."/>
            <person name="Lipzen A."/>
            <person name="Lukacs Z."/>
            <person name="Mihaltcheva S."/>
            <person name="Morgado L.N."/>
            <person name="Niskanen T."/>
            <person name="Noordeloos M.E."/>
            <person name="Ohm R.A."/>
            <person name="Ortiz-Santana B."/>
            <person name="Ovrebo C."/>
            <person name="Racz N."/>
            <person name="Riley R."/>
            <person name="Savchenko A."/>
            <person name="Shiryaev A."/>
            <person name="Soop K."/>
            <person name="Spirin V."/>
            <person name="Szebenyi C."/>
            <person name="Tomsovsky M."/>
            <person name="Tulloss R.E."/>
            <person name="Uehling J."/>
            <person name="Grigoriev I.V."/>
            <person name="Vagvolgyi C."/>
            <person name="Papp T."/>
            <person name="Martin F.M."/>
            <person name="Miettinen O."/>
            <person name="Hibbett D.S."/>
            <person name="Nagy L.G."/>
        </authorList>
    </citation>
    <scope>NUCLEOTIDE SEQUENCE [LARGE SCALE GENOMIC DNA]</scope>
    <source>
        <strain evidence="4 5">CBS 309.79</strain>
    </source>
</reference>
<sequence>MAPVETEYYDLLGVATDADDTQLKKAYRKAAMKYHPDKNSSADAEEKFKDISKAYQVLSDSNLRAVYDKNGKSMVDKEGPINIDDAAGFFANVFGGERFQEYIGEISIMKDMTQTATAMMTEEERAEMEKSLNADQKPPQGSVDAHLATSPSSPGISAADNISTTPSPSAAPTGDASHHTSLISPTASQPGTPVGGAPSSTPSTPADARERERLKELDRERKKAQRAKLAEQDKERRKAMEARIDALVSKMVDRLRPFVEAERPGEKGDRETEKFEERMRLEAEDLKLESFGVELLHTIGTIYMMKASSFMKSKKFLGIPGFFSRLKEKGSVAKDVWGVIGSALSVRDVMLEMEKLQAKGEVAEEELKALEMDVTGKIMLASWRGARLEVTQVLREVVDRVLREPGASEALLVNRAKGLLLIGAIFKSTLPDESDEERRELERMVAEAAKPKKKAHAKKEVKDVHKEEAKAEEAATT</sequence>
<dbReference type="STRING" id="1884261.A0A5C3QU34"/>
<dbReference type="CDD" id="cd06257">
    <property type="entry name" value="DnaJ"/>
    <property type="match status" value="1"/>
</dbReference>
<dbReference type="PRINTS" id="PR00625">
    <property type="entry name" value="JDOMAIN"/>
</dbReference>
<evidence type="ECO:0000256" key="1">
    <source>
        <dbReference type="SAM" id="Coils"/>
    </source>
</evidence>
<keyword evidence="1" id="KW-0175">Coiled coil</keyword>
<accession>A0A5C3QU34</accession>
<feature type="region of interest" description="Disordered" evidence="2">
    <location>
        <begin position="432"/>
        <end position="477"/>
    </location>
</feature>
<dbReference type="InterPro" id="IPR001623">
    <property type="entry name" value="DnaJ_domain"/>
</dbReference>
<dbReference type="GO" id="GO:0005829">
    <property type="term" value="C:cytosol"/>
    <property type="evidence" value="ECO:0007669"/>
    <property type="project" value="TreeGrafter"/>
</dbReference>
<dbReference type="SMART" id="SM00271">
    <property type="entry name" value="DnaJ"/>
    <property type="match status" value="1"/>
</dbReference>
<proteinExistence type="predicted"/>
<dbReference type="AlphaFoldDB" id="A0A5C3QU34"/>
<dbReference type="InterPro" id="IPR036869">
    <property type="entry name" value="J_dom_sf"/>
</dbReference>
<name>A0A5C3QU34_9AGAR</name>
<dbReference type="PANTHER" id="PTHR45006">
    <property type="entry name" value="DNAJ-LIKE PROTEIN 1"/>
    <property type="match status" value="1"/>
</dbReference>
<feature type="region of interest" description="Disordered" evidence="2">
    <location>
        <begin position="121"/>
        <end position="236"/>
    </location>
</feature>
<dbReference type="PANTHER" id="PTHR45006:SF1">
    <property type="entry name" value="DNAJ-LIKE PROTEIN 1"/>
    <property type="match status" value="1"/>
</dbReference>
<evidence type="ECO:0000313" key="5">
    <source>
        <dbReference type="Proteomes" id="UP000305067"/>
    </source>
</evidence>
<dbReference type="InterPro" id="IPR026894">
    <property type="entry name" value="DnaJ_X"/>
</dbReference>
<evidence type="ECO:0000259" key="3">
    <source>
        <dbReference type="PROSITE" id="PS50076"/>
    </source>
</evidence>
<feature type="domain" description="J" evidence="3">
    <location>
        <begin position="7"/>
        <end position="71"/>
    </location>
</feature>
<dbReference type="Pfam" id="PF14308">
    <property type="entry name" value="DnaJ-X"/>
    <property type="match status" value="1"/>
</dbReference>
<dbReference type="Pfam" id="PF00226">
    <property type="entry name" value="DnaJ"/>
    <property type="match status" value="1"/>
</dbReference>
<organism evidence="4 5">
    <name type="scientific">Pterulicium gracile</name>
    <dbReference type="NCBI Taxonomy" id="1884261"/>
    <lineage>
        <taxon>Eukaryota</taxon>
        <taxon>Fungi</taxon>
        <taxon>Dikarya</taxon>
        <taxon>Basidiomycota</taxon>
        <taxon>Agaricomycotina</taxon>
        <taxon>Agaricomycetes</taxon>
        <taxon>Agaricomycetidae</taxon>
        <taxon>Agaricales</taxon>
        <taxon>Pleurotineae</taxon>
        <taxon>Pterulaceae</taxon>
        <taxon>Pterulicium</taxon>
    </lineage>
</organism>
<dbReference type="InterPro" id="IPR018253">
    <property type="entry name" value="DnaJ_domain_CS"/>
</dbReference>